<dbReference type="EMBL" id="JAMKBJ010000005">
    <property type="protein sequence ID" value="MCZ8537132.1"/>
    <property type="molecule type" value="Genomic_DNA"/>
</dbReference>
<gene>
    <name evidence="2" type="ORF">M9R32_08075</name>
</gene>
<dbReference type="AlphaFoldDB" id="A0A9X3LG70"/>
<organism evidence="2 3">
    <name type="scientific">Paenisporosarcina quisquiliarum</name>
    <dbReference type="NCBI Taxonomy" id="365346"/>
    <lineage>
        <taxon>Bacteria</taxon>
        <taxon>Bacillati</taxon>
        <taxon>Bacillota</taxon>
        <taxon>Bacilli</taxon>
        <taxon>Bacillales</taxon>
        <taxon>Caryophanaceae</taxon>
        <taxon>Paenisporosarcina</taxon>
    </lineage>
</organism>
<feature type="signal peptide" evidence="1">
    <location>
        <begin position="1"/>
        <end position="22"/>
    </location>
</feature>
<reference evidence="2" key="1">
    <citation type="submission" date="2022-05" db="EMBL/GenBank/DDBJ databases">
        <authorList>
            <person name="Colautti A."/>
            <person name="Iacumin L."/>
        </authorList>
    </citation>
    <scope>NUCLEOTIDE SEQUENCE</scope>
    <source>
        <strain evidence="2">SK 55</strain>
    </source>
</reference>
<evidence type="ECO:0000313" key="2">
    <source>
        <dbReference type="EMBL" id="MCZ8537132.1"/>
    </source>
</evidence>
<accession>A0A9X3LG70</accession>
<dbReference type="Proteomes" id="UP001152173">
    <property type="component" value="Unassembled WGS sequence"/>
</dbReference>
<feature type="chain" id="PRO_5040727468" evidence="1">
    <location>
        <begin position="23"/>
        <end position="98"/>
    </location>
</feature>
<proteinExistence type="predicted"/>
<keyword evidence="1" id="KW-0732">Signal</keyword>
<protein>
    <submittedName>
        <fullName evidence="2">YobA family protein</fullName>
    </submittedName>
</protein>
<dbReference type="InterPro" id="IPR021598">
    <property type="entry name" value="DUF3221"/>
</dbReference>
<evidence type="ECO:0000256" key="1">
    <source>
        <dbReference type="SAM" id="SignalP"/>
    </source>
</evidence>
<evidence type="ECO:0000313" key="3">
    <source>
        <dbReference type="Proteomes" id="UP001152173"/>
    </source>
</evidence>
<comment type="caution">
    <text evidence="2">The sequence shown here is derived from an EMBL/GenBank/DDBJ whole genome shotgun (WGS) entry which is preliminary data.</text>
</comment>
<dbReference type="Pfam" id="PF11518">
    <property type="entry name" value="DUF3221"/>
    <property type="match status" value="1"/>
</dbReference>
<sequence length="98" mass="10930">MKRMLFLIGILCALLMGCTAEEDEMKGGAQIIGTVTDIRSGSILVEEEDSELVWVKVPEEDFISNYEVGQEVFVWTIGELMESDPPQTIALQIHVVNE</sequence>
<dbReference type="PROSITE" id="PS51257">
    <property type="entry name" value="PROKAR_LIPOPROTEIN"/>
    <property type="match status" value="1"/>
</dbReference>
<keyword evidence="3" id="KW-1185">Reference proteome</keyword>
<name>A0A9X3LG70_9BACL</name>
<dbReference type="RefSeq" id="WP_269926223.1">
    <property type="nucleotide sequence ID" value="NZ_JAMKBJ010000005.1"/>
</dbReference>